<dbReference type="Gene3D" id="3.30.830.10">
    <property type="entry name" value="Metalloenzyme, LuxS/M16 peptidase-like"/>
    <property type="match status" value="1"/>
</dbReference>
<name>A0ABQ7H618_DUNSA</name>
<keyword evidence="2" id="KW-1185">Reference proteome</keyword>
<evidence type="ECO:0000313" key="2">
    <source>
        <dbReference type="Proteomes" id="UP000815325"/>
    </source>
</evidence>
<dbReference type="SUPFAM" id="SSF63411">
    <property type="entry name" value="LuxS/MPP-like metallohydrolase"/>
    <property type="match status" value="1"/>
</dbReference>
<organism evidence="1 2">
    <name type="scientific">Dunaliella salina</name>
    <name type="common">Green alga</name>
    <name type="synonym">Protococcus salinus</name>
    <dbReference type="NCBI Taxonomy" id="3046"/>
    <lineage>
        <taxon>Eukaryota</taxon>
        <taxon>Viridiplantae</taxon>
        <taxon>Chlorophyta</taxon>
        <taxon>core chlorophytes</taxon>
        <taxon>Chlorophyceae</taxon>
        <taxon>CS clade</taxon>
        <taxon>Chlamydomonadales</taxon>
        <taxon>Dunaliellaceae</taxon>
        <taxon>Dunaliella</taxon>
    </lineage>
</organism>
<reference evidence="1" key="1">
    <citation type="submission" date="2017-08" db="EMBL/GenBank/DDBJ databases">
        <authorList>
            <person name="Polle J.E."/>
            <person name="Barry K."/>
            <person name="Cushman J."/>
            <person name="Schmutz J."/>
            <person name="Tran D."/>
            <person name="Hathwaick L.T."/>
            <person name="Yim W.C."/>
            <person name="Jenkins J."/>
            <person name="Mckie-Krisberg Z.M."/>
            <person name="Prochnik S."/>
            <person name="Lindquist E."/>
            <person name="Dockter R.B."/>
            <person name="Adam C."/>
            <person name="Molina H."/>
            <person name="Bunkerborg J."/>
            <person name="Jin E."/>
            <person name="Buchheim M."/>
            <person name="Magnuson J."/>
        </authorList>
    </citation>
    <scope>NUCLEOTIDE SEQUENCE</scope>
    <source>
        <strain evidence="1">CCAP 19/18</strain>
    </source>
</reference>
<gene>
    <name evidence="1" type="ORF">DUNSADRAFT_7960</name>
</gene>
<protein>
    <submittedName>
        <fullName evidence="1">Uncharacterized protein</fullName>
    </submittedName>
</protein>
<dbReference type="EMBL" id="MU069464">
    <property type="protein sequence ID" value="KAF5842307.1"/>
    <property type="molecule type" value="Genomic_DNA"/>
</dbReference>
<comment type="caution">
    <text evidence="1">The sequence shown here is derived from an EMBL/GenBank/DDBJ whole genome shotgun (WGS) entry which is preliminary data.</text>
</comment>
<dbReference type="Proteomes" id="UP000815325">
    <property type="component" value="Unassembled WGS sequence"/>
</dbReference>
<proteinExistence type="predicted"/>
<accession>A0ABQ7H618</accession>
<sequence length="187" mass="19550">MRGCVALIGSCSISQTLPSLELLALMDQRSCARSEQCCDAWLRSFEQHLSSPAFPGIPCLHGSTSLRAAKNAVTQGIRAVVDAVLQRVEAVAKGVPEGQLKQAKQVAISSYKEGLASSAGMVGTMAPKLLLTGRFEPSDFAAQVEALSPSDVSSFIADGLKRTPSVVSYGSMASAPRLGGVVNKRLA</sequence>
<evidence type="ECO:0000313" key="1">
    <source>
        <dbReference type="EMBL" id="KAF5842307.1"/>
    </source>
</evidence>
<dbReference type="InterPro" id="IPR011249">
    <property type="entry name" value="Metalloenz_LuxS/M16"/>
</dbReference>